<dbReference type="KEGG" id="lsw:GTO87_03070"/>
<dbReference type="Proteomes" id="UP000510886">
    <property type="component" value="Chromosome"/>
</dbReference>
<dbReference type="GeneID" id="89599453"/>
<accession>A0A7H9EKG3</accession>
<sequence>MTFQTVLVVCLWMTILTLIVFNAWLRQEIKREQRKIDMFKSHRVSKKIEQKLHRHAYEIKRWRTLSRILALVTLVALVVMGTAEGSYFMMLYLFSLTIAHTNQLSLARFFAK</sequence>
<keyword evidence="1" id="KW-1133">Transmembrane helix</keyword>
<gene>
    <name evidence="2" type="ORF">GTO87_03070</name>
</gene>
<dbReference type="AlphaFoldDB" id="A0A7H9EKG3"/>
<name>A0A7H9EKG3_9LACO</name>
<feature type="transmembrane region" description="Helical" evidence="1">
    <location>
        <begin position="6"/>
        <end position="25"/>
    </location>
</feature>
<reference evidence="2 3" key="1">
    <citation type="submission" date="2020-01" db="EMBL/GenBank/DDBJ databases">
        <title>Complete and circular genome sequences of six lactobacillus isolates from horses.</title>
        <authorList>
            <person name="Hassan H.M."/>
        </authorList>
    </citation>
    <scope>NUCLEOTIDE SEQUENCE [LARGE SCALE GENOMIC DNA]</scope>
    <source>
        <strain evidence="2 3">1A</strain>
    </source>
</reference>
<protein>
    <submittedName>
        <fullName evidence="2">Uncharacterized protein</fullName>
    </submittedName>
</protein>
<feature type="transmembrane region" description="Helical" evidence="1">
    <location>
        <begin position="64"/>
        <end position="83"/>
    </location>
</feature>
<evidence type="ECO:0000313" key="3">
    <source>
        <dbReference type="Proteomes" id="UP000510886"/>
    </source>
</evidence>
<keyword evidence="1" id="KW-0812">Transmembrane</keyword>
<proteinExistence type="predicted"/>
<evidence type="ECO:0000256" key="1">
    <source>
        <dbReference type="SAM" id="Phobius"/>
    </source>
</evidence>
<evidence type="ECO:0000313" key="2">
    <source>
        <dbReference type="EMBL" id="QLL77665.1"/>
    </source>
</evidence>
<dbReference type="EMBL" id="CP047418">
    <property type="protein sequence ID" value="QLL77665.1"/>
    <property type="molecule type" value="Genomic_DNA"/>
</dbReference>
<keyword evidence="1" id="KW-0472">Membrane</keyword>
<dbReference type="RefSeq" id="WP_009554924.1">
    <property type="nucleotide sequence ID" value="NZ_CAUWBC010000018.1"/>
</dbReference>
<organism evidence="2 3">
    <name type="scientific">Ligilactobacillus saerimneri</name>
    <dbReference type="NCBI Taxonomy" id="228229"/>
    <lineage>
        <taxon>Bacteria</taxon>
        <taxon>Bacillati</taxon>
        <taxon>Bacillota</taxon>
        <taxon>Bacilli</taxon>
        <taxon>Lactobacillales</taxon>
        <taxon>Lactobacillaceae</taxon>
        <taxon>Ligilactobacillus</taxon>
    </lineage>
</organism>